<organism evidence="1 2">
    <name type="scientific">Streptomyces carpinensis</name>
    <dbReference type="NCBI Taxonomy" id="66369"/>
    <lineage>
        <taxon>Bacteria</taxon>
        <taxon>Bacillati</taxon>
        <taxon>Actinomycetota</taxon>
        <taxon>Actinomycetes</taxon>
        <taxon>Kitasatosporales</taxon>
        <taxon>Streptomycetaceae</taxon>
        <taxon>Streptomyces</taxon>
    </lineage>
</organism>
<sequence length="75" mass="8020">VGVLDRPAEAAAAPELAAAAEPRLPGDLVVRTTPDIQLRHGMQVPLLVDLAHLFVFDQHGERICPAPDHLPGLDE</sequence>
<reference evidence="1 2" key="1">
    <citation type="submission" date="2024-06" db="EMBL/GenBank/DDBJ databases">
        <title>The Natural Products Discovery Center: Release of the First 8490 Sequenced Strains for Exploring Actinobacteria Biosynthetic Diversity.</title>
        <authorList>
            <person name="Kalkreuter E."/>
            <person name="Kautsar S.A."/>
            <person name="Yang D."/>
            <person name="Bader C.D."/>
            <person name="Teijaro C.N."/>
            <person name="Fluegel L."/>
            <person name="Davis C.M."/>
            <person name="Simpson J.R."/>
            <person name="Lauterbach L."/>
            <person name="Steele A.D."/>
            <person name="Gui C."/>
            <person name="Meng S."/>
            <person name="Li G."/>
            <person name="Viehrig K."/>
            <person name="Ye F."/>
            <person name="Su P."/>
            <person name="Kiefer A.F."/>
            <person name="Nichols A."/>
            <person name="Cepeda A.J."/>
            <person name="Yan W."/>
            <person name="Fan B."/>
            <person name="Jiang Y."/>
            <person name="Adhikari A."/>
            <person name="Zheng C.-J."/>
            <person name="Schuster L."/>
            <person name="Cowan T.M."/>
            <person name="Smanski M.J."/>
            <person name="Chevrette M.G."/>
            <person name="De Carvalho L.P.S."/>
            <person name="Shen B."/>
        </authorList>
    </citation>
    <scope>NUCLEOTIDE SEQUENCE [LARGE SCALE GENOMIC DNA]</scope>
    <source>
        <strain evidence="1 2">NPDC000634</strain>
    </source>
</reference>
<keyword evidence="1" id="KW-0067">ATP-binding</keyword>
<evidence type="ECO:0000313" key="1">
    <source>
        <dbReference type="EMBL" id="MER6982638.1"/>
    </source>
</evidence>
<dbReference type="Proteomes" id="UP001458415">
    <property type="component" value="Unassembled WGS sequence"/>
</dbReference>
<comment type="caution">
    <text evidence="1">The sequence shown here is derived from an EMBL/GenBank/DDBJ whole genome shotgun (WGS) entry which is preliminary data.</text>
</comment>
<dbReference type="GO" id="GO:0005524">
    <property type="term" value="F:ATP binding"/>
    <property type="evidence" value="ECO:0007669"/>
    <property type="project" value="UniProtKB-KW"/>
</dbReference>
<accession>A0ABV1WFN3</accession>
<keyword evidence="1" id="KW-0547">Nucleotide-binding</keyword>
<name>A0ABV1WFN3_9ACTN</name>
<protein>
    <submittedName>
        <fullName evidence="1">Sugar ABC transporter ATP-binding protein</fullName>
    </submittedName>
</protein>
<evidence type="ECO:0000313" key="2">
    <source>
        <dbReference type="Proteomes" id="UP001458415"/>
    </source>
</evidence>
<dbReference type="EMBL" id="JBEPCU010001098">
    <property type="protein sequence ID" value="MER6982638.1"/>
    <property type="molecule type" value="Genomic_DNA"/>
</dbReference>
<gene>
    <name evidence="1" type="ORF">ABT317_38180</name>
</gene>
<proteinExistence type="predicted"/>
<keyword evidence="2" id="KW-1185">Reference proteome</keyword>
<feature type="non-terminal residue" evidence="1">
    <location>
        <position position="1"/>
    </location>
</feature>